<name>A0A8H3J830_9LECA</name>
<dbReference type="GO" id="GO:0051321">
    <property type="term" value="P:meiotic cell cycle"/>
    <property type="evidence" value="ECO:0007669"/>
    <property type="project" value="UniProtKB-KW"/>
</dbReference>
<dbReference type="SMART" id="SM01194">
    <property type="entry name" value="eRF1_1"/>
    <property type="match status" value="1"/>
</dbReference>
<evidence type="ECO:0000256" key="3">
    <source>
        <dbReference type="ARBA" id="ARBA00009504"/>
    </source>
</evidence>
<dbReference type="Pfam" id="PF03465">
    <property type="entry name" value="eRF1_3"/>
    <property type="match status" value="1"/>
</dbReference>
<dbReference type="NCBIfam" id="TIGR00111">
    <property type="entry name" value="pelota"/>
    <property type="match status" value="1"/>
</dbReference>
<dbReference type="SUPFAM" id="SSF53137">
    <property type="entry name" value="Translational machinery components"/>
    <property type="match status" value="1"/>
</dbReference>
<evidence type="ECO:0000256" key="6">
    <source>
        <dbReference type="ARBA" id="ARBA00022723"/>
    </source>
</evidence>
<dbReference type="FunFam" id="3.30.420.60:FF:000004">
    <property type="entry name" value="Protein DOM34 homolog"/>
    <property type="match status" value="1"/>
</dbReference>
<keyword evidence="8" id="KW-0469">Meiosis</keyword>
<dbReference type="InterPro" id="IPR005142">
    <property type="entry name" value="eRF1_3"/>
</dbReference>
<dbReference type="Gene3D" id="3.30.1330.30">
    <property type="match status" value="1"/>
</dbReference>
<dbReference type="GO" id="GO:0070966">
    <property type="term" value="P:nuclear-transcribed mRNA catabolic process, no-go decay"/>
    <property type="evidence" value="ECO:0007669"/>
    <property type="project" value="InterPro"/>
</dbReference>
<dbReference type="SUPFAM" id="SSF159065">
    <property type="entry name" value="Dom34/Pelota N-terminal domain-like"/>
    <property type="match status" value="1"/>
</dbReference>
<dbReference type="InterPro" id="IPR005140">
    <property type="entry name" value="eRF1_Pelota-like_N"/>
</dbReference>
<dbReference type="InterPro" id="IPR004405">
    <property type="entry name" value="TF_pelota"/>
</dbReference>
<organism evidence="12 13">
    <name type="scientific">Imshaugia aleurites</name>
    <dbReference type="NCBI Taxonomy" id="172621"/>
    <lineage>
        <taxon>Eukaryota</taxon>
        <taxon>Fungi</taxon>
        <taxon>Dikarya</taxon>
        <taxon>Ascomycota</taxon>
        <taxon>Pezizomycotina</taxon>
        <taxon>Lecanoromycetes</taxon>
        <taxon>OSLEUM clade</taxon>
        <taxon>Lecanoromycetidae</taxon>
        <taxon>Lecanorales</taxon>
        <taxon>Lecanorineae</taxon>
        <taxon>Parmeliaceae</taxon>
        <taxon>Imshaugia</taxon>
    </lineage>
</organism>
<dbReference type="GO" id="GO:0046872">
    <property type="term" value="F:metal ion binding"/>
    <property type="evidence" value="ECO:0007669"/>
    <property type="project" value="UniProtKB-KW"/>
</dbReference>
<keyword evidence="7" id="KW-0498">Mitosis</keyword>
<dbReference type="Gene3D" id="2.30.30.870">
    <property type="entry name" value="Pelota, domain A"/>
    <property type="match status" value="1"/>
</dbReference>
<dbReference type="InterPro" id="IPR058547">
    <property type="entry name" value="Pelota_N"/>
</dbReference>
<dbReference type="InterPro" id="IPR029064">
    <property type="entry name" value="Ribosomal_eL30-like_sf"/>
</dbReference>
<keyword evidence="5" id="KW-0132">Cell division</keyword>
<proteinExistence type="inferred from homology"/>
<accession>A0A8H3J830</accession>
<dbReference type="GO" id="GO:0005737">
    <property type="term" value="C:cytoplasm"/>
    <property type="evidence" value="ECO:0007669"/>
    <property type="project" value="UniProtKB-SubCell"/>
</dbReference>
<protein>
    <recommendedName>
        <fullName evidence="10">Protein DOM34 homolog</fullName>
    </recommendedName>
</protein>
<feature type="domain" description="eRF1/Pelota-like N-terminal" evidence="11">
    <location>
        <begin position="1"/>
        <end position="131"/>
    </location>
</feature>
<dbReference type="Proteomes" id="UP000664534">
    <property type="component" value="Unassembled WGS sequence"/>
</dbReference>
<dbReference type="GO" id="GO:0006412">
    <property type="term" value="P:translation"/>
    <property type="evidence" value="ECO:0007669"/>
    <property type="project" value="UniProtKB-ARBA"/>
</dbReference>
<reference evidence="12" key="1">
    <citation type="submission" date="2021-03" db="EMBL/GenBank/DDBJ databases">
        <authorList>
            <person name="Tagirdzhanova G."/>
        </authorList>
    </citation>
    <scope>NUCLEOTIDE SEQUENCE</scope>
</reference>
<dbReference type="Pfam" id="PF03464">
    <property type="entry name" value="eRF1_2"/>
    <property type="match status" value="1"/>
</dbReference>
<dbReference type="GO" id="GO:0071025">
    <property type="term" value="P:RNA surveillance"/>
    <property type="evidence" value="ECO:0007669"/>
    <property type="project" value="InterPro"/>
</dbReference>
<dbReference type="InterPro" id="IPR038069">
    <property type="entry name" value="Pelota/DOM34_N"/>
</dbReference>
<dbReference type="AlphaFoldDB" id="A0A8H3J830"/>
<dbReference type="SUPFAM" id="SSF55315">
    <property type="entry name" value="L30e-like"/>
    <property type="match status" value="1"/>
</dbReference>
<sequence>MRLVKQAIDRDGSGTITLFPEDPEDMWFTYNLIRPSDLLRASALRRITTESATGSTSSTRVHINLLIRVEKLDFDTQSSQLHVSGRIVEETKYTKVGQWHTLDLELNRNLTLEKKDGWDSVARNLVKEACDPAKQADVWAVIMQEGLAHLAVLTGQRTVLRQKVEATVPKKRGTGKQGDHDKALERFFQTTLDTLLRHIDLSANLPILLASPGFVAQAFLKFILETATRTGNKPLIGQKGNFVVVHAASGYLHSLNEVLQSAEVLAKLKDTKYARETKLIDTFMNLLYKDDGRAAYGPREVEQAVEKGAVGRGGGILLISDSLFRAQDVATRRRWVGLVDRVRETEGGEVRILSGTHESGRQLEGLGGIAAMLTFPLEYLDEEDGVEDENALPNGDTNEEKT</sequence>
<dbReference type="InterPro" id="IPR005141">
    <property type="entry name" value="eRF1_2"/>
</dbReference>
<comment type="similarity">
    <text evidence="3 10">Belongs to the eukaryotic release factor 1 family. Pelota subfamily.</text>
</comment>
<dbReference type="GO" id="GO:0032790">
    <property type="term" value="P:ribosome disassembly"/>
    <property type="evidence" value="ECO:0007669"/>
    <property type="project" value="TreeGrafter"/>
</dbReference>
<evidence type="ECO:0000256" key="9">
    <source>
        <dbReference type="ARBA" id="ARBA00023306"/>
    </source>
</evidence>
<evidence type="ECO:0000256" key="2">
    <source>
        <dbReference type="ARBA" id="ARBA00004496"/>
    </source>
</evidence>
<comment type="caution">
    <text evidence="12">The sequence shown here is derived from an EMBL/GenBank/DDBJ whole genome shotgun (WGS) entry which is preliminary data.</text>
</comment>
<evidence type="ECO:0000256" key="7">
    <source>
        <dbReference type="ARBA" id="ARBA00022776"/>
    </source>
</evidence>
<dbReference type="GO" id="GO:0070481">
    <property type="term" value="P:nuclear-transcribed mRNA catabolic process, non-stop decay"/>
    <property type="evidence" value="ECO:0007669"/>
    <property type="project" value="InterPro"/>
</dbReference>
<evidence type="ECO:0000256" key="4">
    <source>
        <dbReference type="ARBA" id="ARBA00022490"/>
    </source>
</evidence>
<keyword evidence="4 10" id="KW-0963">Cytoplasm</keyword>
<dbReference type="PANTHER" id="PTHR10853:SF0">
    <property type="entry name" value="PROTEIN PELOTA HOMOLOG"/>
    <property type="match status" value="1"/>
</dbReference>
<dbReference type="Pfam" id="PF26356">
    <property type="entry name" value="Pelota_N"/>
    <property type="match status" value="1"/>
</dbReference>
<evidence type="ECO:0000256" key="1">
    <source>
        <dbReference type="ARBA" id="ARBA00001968"/>
    </source>
</evidence>
<dbReference type="GO" id="GO:0070651">
    <property type="term" value="P:nonfunctional rRNA decay"/>
    <property type="evidence" value="ECO:0007669"/>
    <property type="project" value="TreeGrafter"/>
</dbReference>
<dbReference type="FunFam" id="2.30.30.870:FF:000001">
    <property type="entry name" value="Protein pelota homolog"/>
    <property type="match status" value="1"/>
</dbReference>
<keyword evidence="9" id="KW-0131">Cell cycle</keyword>
<gene>
    <name evidence="12" type="primary">DOM34</name>
    <name evidence="12" type="ORF">IMSHALPRED_003893</name>
</gene>
<dbReference type="EMBL" id="CAJPDT010000196">
    <property type="protein sequence ID" value="CAF9942580.1"/>
    <property type="molecule type" value="Genomic_DNA"/>
</dbReference>
<evidence type="ECO:0000256" key="10">
    <source>
        <dbReference type="RuleBase" id="RU362019"/>
    </source>
</evidence>
<dbReference type="PANTHER" id="PTHR10853">
    <property type="entry name" value="PELOTA"/>
    <property type="match status" value="1"/>
</dbReference>
<dbReference type="FunFam" id="3.30.1330.30:FF:000008">
    <property type="entry name" value="Protein pelota homolog"/>
    <property type="match status" value="1"/>
</dbReference>
<dbReference type="OrthoDB" id="10249111at2759"/>
<dbReference type="Gene3D" id="3.30.420.60">
    <property type="entry name" value="eRF1 domain 2"/>
    <property type="match status" value="1"/>
</dbReference>
<evidence type="ECO:0000313" key="12">
    <source>
        <dbReference type="EMBL" id="CAF9942580.1"/>
    </source>
</evidence>
<evidence type="ECO:0000256" key="8">
    <source>
        <dbReference type="ARBA" id="ARBA00023254"/>
    </source>
</evidence>
<comment type="function">
    <text evidence="10">Component of the Dom34-Hbs1 complex, a complex that recognizes stalled ribosomes and triggers the No-Go Decay (NGD) pathway (PubMed:20890290). In the Dom34-Hbs1 complex, dom34 recognizes ribosomes stalled at the 3' end of an mRNA and engages stalled ribosomes by destabilizing mRNA in the mRNA channel. Following ribosome-binding, the Dom34-Hbs1 complex promotes the disassembly of stalled ribosomes, followed by degradation of damaged mRNAs as part of the NGD pathway.</text>
</comment>
<dbReference type="InterPro" id="IPR042226">
    <property type="entry name" value="eFR1_2_sf"/>
</dbReference>
<keyword evidence="6 10" id="KW-0479">Metal-binding</keyword>
<comment type="subcellular location">
    <subcellularLocation>
        <location evidence="2 10">Cytoplasm</location>
    </subcellularLocation>
</comment>
<dbReference type="GO" id="GO:1990533">
    <property type="term" value="C:Dom34-Hbs1 complex"/>
    <property type="evidence" value="ECO:0007669"/>
    <property type="project" value="UniProtKB-ARBA"/>
</dbReference>
<evidence type="ECO:0000256" key="5">
    <source>
        <dbReference type="ARBA" id="ARBA00022618"/>
    </source>
</evidence>
<comment type="cofactor">
    <cofactor evidence="1 10">
        <name>a divalent metal cation</name>
        <dbReference type="ChEBI" id="CHEBI:60240"/>
    </cofactor>
</comment>
<keyword evidence="13" id="KW-1185">Reference proteome</keyword>
<dbReference type="GO" id="GO:0051301">
    <property type="term" value="P:cell division"/>
    <property type="evidence" value="ECO:0007669"/>
    <property type="project" value="UniProtKB-KW"/>
</dbReference>
<evidence type="ECO:0000313" key="13">
    <source>
        <dbReference type="Proteomes" id="UP000664534"/>
    </source>
</evidence>
<evidence type="ECO:0000259" key="11">
    <source>
        <dbReference type="SMART" id="SM01194"/>
    </source>
</evidence>